<dbReference type="PANTHER" id="PTHR23324:SF83">
    <property type="entry name" value="SEC14-LIKE PROTEIN 2"/>
    <property type="match status" value="1"/>
</dbReference>
<dbReference type="Pfam" id="PF25883">
    <property type="entry name" value="F28H7_8_C"/>
    <property type="match status" value="1"/>
</dbReference>
<accession>A0A8B6CSY4</accession>
<proteinExistence type="predicted"/>
<dbReference type="InterPro" id="IPR036865">
    <property type="entry name" value="CRAL-TRIO_dom_sf"/>
</dbReference>
<evidence type="ECO:0000313" key="4">
    <source>
        <dbReference type="Proteomes" id="UP000596742"/>
    </source>
</evidence>
<dbReference type="PRINTS" id="PR00180">
    <property type="entry name" value="CRETINALDHBP"/>
</dbReference>
<dbReference type="EMBL" id="UYJE01002360">
    <property type="protein sequence ID" value="VDI09997.1"/>
    <property type="molecule type" value="Genomic_DNA"/>
</dbReference>
<dbReference type="Gene3D" id="3.40.525.10">
    <property type="entry name" value="CRAL-TRIO lipid binding domain"/>
    <property type="match status" value="1"/>
</dbReference>
<evidence type="ECO:0000259" key="2">
    <source>
        <dbReference type="PROSITE" id="PS50866"/>
    </source>
</evidence>
<dbReference type="InterPro" id="IPR001251">
    <property type="entry name" value="CRAL-TRIO_dom"/>
</dbReference>
<feature type="domain" description="CRAL-TRIO" evidence="1">
    <location>
        <begin position="75"/>
        <end position="249"/>
    </location>
</feature>
<dbReference type="InterPro" id="IPR009038">
    <property type="entry name" value="GOLD_dom"/>
</dbReference>
<organism evidence="3 4">
    <name type="scientific">Mytilus galloprovincialis</name>
    <name type="common">Mediterranean mussel</name>
    <dbReference type="NCBI Taxonomy" id="29158"/>
    <lineage>
        <taxon>Eukaryota</taxon>
        <taxon>Metazoa</taxon>
        <taxon>Spiralia</taxon>
        <taxon>Lophotrochozoa</taxon>
        <taxon>Mollusca</taxon>
        <taxon>Bivalvia</taxon>
        <taxon>Autobranchia</taxon>
        <taxon>Pteriomorphia</taxon>
        <taxon>Mytilida</taxon>
        <taxon>Mytiloidea</taxon>
        <taxon>Mytilidae</taxon>
        <taxon>Mytilinae</taxon>
        <taxon>Mytilus</taxon>
    </lineage>
</organism>
<dbReference type="AlphaFoldDB" id="A0A8B6CSY4"/>
<evidence type="ECO:0008006" key="5">
    <source>
        <dbReference type="Google" id="ProtNLM"/>
    </source>
</evidence>
<dbReference type="InterPro" id="IPR036273">
    <property type="entry name" value="CRAL/TRIO_N_dom_sf"/>
</dbReference>
<dbReference type="GO" id="GO:0005737">
    <property type="term" value="C:cytoplasm"/>
    <property type="evidence" value="ECO:0007669"/>
    <property type="project" value="TreeGrafter"/>
</dbReference>
<dbReference type="PROSITE" id="PS50866">
    <property type="entry name" value="GOLD"/>
    <property type="match status" value="1"/>
</dbReference>
<dbReference type="InterPro" id="IPR011074">
    <property type="entry name" value="CRAL/TRIO_N_dom"/>
</dbReference>
<dbReference type="SMART" id="SM01100">
    <property type="entry name" value="CRAL_TRIO_N"/>
    <property type="match status" value="1"/>
</dbReference>
<dbReference type="Pfam" id="PF00650">
    <property type="entry name" value="CRAL_TRIO"/>
    <property type="match status" value="1"/>
</dbReference>
<dbReference type="SUPFAM" id="SSF52087">
    <property type="entry name" value="CRAL/TRIO domain"/>
    <property type="match status" value="1"/>
</dbReference>
<dbReference type="OrthoDB" id="1434354at2759"/>
<dbReference type="SMART" id="SM00516">
    <property type="entry name" value="SEC14"/>
    <property type="match status" value="1"/>
</dbReference>
<dbReference type="Proteomes" id="UP000596742">
    <property type="component" value="Unassembled WGS sequence"/>
</dbReference>
<dbReference type="InterPro" id="IPR051064">
    <property type="entry name" value="SEC14/CRAL-TRIO_domain"/>
</dbReference>
<keyword evidence="4" id="KW-1185">Reference proteome</keyword>
<evidence type="ECO:0000259" key="1">
    <source>
        <dbReference type="PROSITE" id="PS50191"/>
    </source>
</evidence>
<dbReference type="SUPFAM" id="SSF101576">
    <property type="entry name" value="Supernatant protein factor (SPF), C-terminal domain"/>
    <property type="match status" value="1"/>
</dbReference>
<dbReference type="CDD" id="cd00170">
    <property type="entry name" value="SEC14"/>
    <property type="match status" value="1"/>
</dbReference>
<name>A0A8B6CSY4_MYTGA</name>
<evidence type="ECO:0000313" key="3">
    <source>
        <dbReference type="EMBL" id="VDI09997.1"/>
    </source>
</evidence>
<dbReference type="InterPro" id="IPR036598">
    <property type="entry name" value="GOLD_dom_sf"/>
</dbReference>
<dbReference type="PANTHER" id="PTHR23324">
    <property type="entry name" value="SEC14 RELATED PROTEIN"/>
    <property type="match status" value="1"/>
</dbReference>
<comment type="caution">
    <text evidence="3">The sequence shown here is derived from an EMBL/GenBank/DDBJ whole genome shotgun (WGS) entry which is preliminary data.</text>
</comment>
<dbReference type="SUPFAM" id="SSF46938">
    <property type="entry name" value="CRAL/TRIO N-terminal domain"/>
    <property type="match status" value="1"/>
</dbReference>
<sequence length="404" mass="46275">MSGHVGDLNEKQAKALQKFKEAVSDLLCPEQDDFYLLRWLRARNFDLKKSELMFRNHIEWRKKVSADKILQDYSEPEVLKKYFTGGLHGFSKDGSPIWIDPFGNIDLKGLLRSAKKSDAVLSKVYILEKLYSVMFKEQTQKVGSRVDQVVVIYDLENCSRRHLWKPGLDCFCEIVAMVEDNYPETLKIAFVINAPRIFPVIFHLVKPFLAEETAKKIHIFGSNYKDELYKYIDKDQLPSHWGGTSVDPDGDPKCSSKICPGGIVPKEYYRKYDLEAENLTSVEVGRGSSLQLDYTVKVPNCIIRWQFSTEGFDIGFGIYRRTKDSRQKAGDMEEVFPSQRVNSHLILEDGSIVCSKAGTYIIRFDNTYSWTRSKTIRYLIEVLEPEDGYSIPGSSSSQSLSSQN</sequence>
<gene>
    <name evidence="3" type="ORF">MGAL_10B079352</name>
</gene>
<reference evidence="3" key="1">
    <citation type="submission" date="2018-11" db="EMBL/GenBank/DDBJ databases">
        <authorList>
            <person name="Alioto T."/>
            <person name="Alioto T."/>
        </authorList>
    </citation>
    <scope>NUCLEOTIDE SEQUENCE</scope>
</reference>
<protein>
    <recommendedName>
        <fullName evidence="5">SEC14-like protein 2</fullName>
    </recommendedName>
</protein>
<dbReference type="Gene3D" id="2.60.120.680">
    <property type="entry name" value="GOLD domain"/>
    <property type="match status" value="1"/>
</dbReference>
<dbReference type="PROSITE" id="PS50191">
    <property type="entry name" value="CRAL_TRIO"/>
    <property type="match status" value="1"/>
</dbReference>
<feature type="domain" description="GOLD" evidence="2">
    <location>
        <begin position="265"/>
        <end position="382"/>
    </location>
</feature>
<dbReference type="InterPro" id="IPR058960">
    <property type="entry name" value="Ctg-1-like_C"/>
</dbReference>